<gene>
    <name evidence="1" type="ORF">F2Q70_00020576</name>
</gene>
<organism evidence="1">
    <name type="scientific">Brassica cretica</name>
    <name type="common">Mustard</name>
    <dbReference type="NCBI Taxonomy" id="69181"/>
    <lineage>
        <taxon>Eukaryota</taxon>
        <taxon>Viridiplantae</taxon>
        <taxon>Streptophyta</taxon>
        <taxon>Embryophyta</taxon>
        <taxon>Tracheophyta</taxon>
        <taxon>Spermatophyta</taxon>
        <taxon>Magnoliopsida</taxon>
        <taxon>eudicotyledons</taxon>
        <taxon>Gunneridae</taxon>
        <taxon>Pentapetalae</taxon>
        <taxon>rosids</taxon>
        <taxon>malvids</taxon>
        <taxon>Brassicales</taxon>
        <taxon>Brassicaceae</taxon>
        <taxon>Brassiceae</taxon>
        <taxon>Brassica</taxon>
    </lineage>
</organism>
<name>A0A8S9GS91_BRACR</name>
<proteinExistence type="predicted"/>
<protein>
    <submittedName>
        <fullName evidence="1">Uncharacterized protein</fullName>
    </submittedName>
</protein>
<sequence length="181" mass="19645">MTTLDHSTCSLTGTVSSRLIVGVHLEVSHRRLNRPSEEMVLVFTAHLKAHQHPVHYVGSVYGYGWGSPGRCYQNGSGQDGSGGGGGSSSSMNGMPVFDQYAVNRYFINQTVCPAFVIIFKRQAQRSWSSVMVAGRCNGEAQSAHGSLELRDASKKLGWSSSKVCQLPELDELAKQLNQLGQ</sequence>
<comment type="caution">
    <text evidence="1">The sequence shown here is derived from an EMBL/GenBank/DDBJ whole genome shotgun (WGS) entry which is preliminary data.</text>
</comment>
<dbReference type="AlphaFoldDB" id="A0A8S9GS91"/>
<evidence type="ECO:0000313" key="1">
    <source>
        <dbReference type="EMBL" id="KAF2547077.1"/>
    </source>
</evidence>
<accession>A0A8S9GS91</accession>
<dbReference type="EMBL" id="QGKY02001925">
    <property type="protein sequence ID" value="KAF2547077.1"/>
    <property type="molecule type" value="Genomic_DNA"/>
</dbReference>
<reference evidence="1" key="1">
    <citation type="submission" date="2019-12" db="EMBL/GenBank/DDBJ databases">
        <title>Genome sequencing and annotation of Brassica cretica.</title>
        <authorList>
            <person name="Studholme D.J."/>
            <person name="Sarris P.F."/>
        </authorList>
    </citation>
    <scope>NUCLEOTIDE SEQUENCE</scope>
    <source>
        <strain evidence="1">PFS-102/07</strain>
        <tissue evidence="1">Leaf</tissue>
    </source>
</reference>